<comment type="subunit">
    <text evidence="3">UreD, UreF and UreG form a complex that acts as a GTP-hydrolysis-dependent molecular chaperone, activating the urease apoprotein by helping to assemble the nickel containing metallocenter of UreC. The UreE protein probably delivers the nickel.</text>
</comment>
<evidence type="ECO:0000256" key="2">
    <source>
        <dbReference type="ARBA" id="ARBA00023186"/>
    </source>
</evidence>
<dbReference type="InterPro" id="IPR038277">
    <property type="entry name" value="UreF_sf"/>
</dbReference>
<protein>
    <recommendedName>
        <fullName evidence="3">Urease accessory protein UreF</fullName>
    </recommendedName>
</protein>
<evidence type="ECO:0000256" key="3">
    <source>
        <dbReference type="HAMAP-Rule" id="MF_01385"/>
    </source>
</evidence>
<keyword evidence="1 3" id="KW-0996">Nickel insertion</keyword>
<accession>A0A6J4UVK3</accession>
<dbReference type="PANTHER" id="PTHR33620:SF1">
    <property type="entry name" value="UREASE ACCESSORY PROTEIN F"/>
    <property type="match status" value="1"/>
</dbReference>
<keyword evidence="2 3" id="KW-0143">Chaperone</keyword>
<comment type="similarity">
    <text evidence="3">Belongs to the UreF family.</text>
</comment>
<dbReference type="HAMAP" id="MF_01385">
    <property type="entry name" value="UreF"/>
    <property type="match status" value="1"/>
</dbReference>
<proteinExistence type="inferred from homology"/>
<evidence type="ECO:0000256" key="1">
    <source>
        <dbReference type="ARBA" id="ARBA00022988"/>
    </source>
</evidence>
<gene>
    <name evidence="3" type="primary">ureF</name>
    <name evidence="4" type="ORF">AVDCRST_MAG49-2303</name>
</gene>
<name>A0A6J4UVK3_9BACT</name>
<comment type="function">
    <text evidence="3">Required for maturation of urease via the functional incorporation of the urease nickel metallocenter.</text>
</comment>
<organism evidence="4">
    <name type="scientific">uncultured Thermomicrobiales bacterium</name>
    <dbReference type="NCBI Taxonomy" id="1645740"/>
    <lineage>
        <taxon>Bacteria</taxon>
        <taxon>Pseudomonadati</taxon>
        <taxon>Thermomicrobiota</taxon>
        <taxon>Thermomicrobia</taxon>
        <taxon>Thermomicrobiales</taxon>
        <taxon>environmental samples</taxon>
    </lineage>
</organism>
<dbReference type="Pfam" id="PF01730">
    <property type="entry name" value="UreF"/>
    <property type="match status" value="1"/>
</dbReference>
<dbReference type="GO" id="GO:0005737">
    <property type="term" value="C:cytoplasm"/>
    <property type="evidence" value="ECO:0007669"/>
    <property type="project" value="UniProtKB-SubCell"/>
</dbReference>
<dbReference type="InterPro" id="IPR002639">
    <property type="entry name" value="UreF"/>
</dbReference>
<keyword evidence="3" id="KW-0963">Cytoplasm</keyword>
<dbReference type="AlphaFoldDB" id="A0A6J4UVK3"/>
<dbReference type="EMBL" id="CADCWG010000157">
    <property type="protein sequence ID" value="CAA9559722.1"/>
    <property type="molecule type" value="Genomic_DNA"/>
</dbReference>
<dbReference type="PANTHER" id="PTHR33620">
    <property type="entry name" value="UREASE ACCESSORY PROTEIN F"/>
    <property type="match status" value="1"/>
</dbReference>
<dbReference type="Gene3D" id="1.10.4190.10">
    <property type="entry name" value="Urease accessory protein UreF"/>
    <property type="match status" value="1"/>
</dbReference>
<dbReference type="PIRSF" id="PIRSF009467">
    <property type="entry name" value="Ureas_acces_UreF"/>
    <property type="match status" value="1"/>
</dbReference>
<dbReference type="GO" id="GO:0016151">
    <property type="term" value="F:nickel cation binding"/>
    <property type="evidence" value="ECO:0007669"/>
    <property type="project" value="UniProtKB-UniRule"/>
</dbReference>
<comment type="subcellular location">
    <subcellularLocation>
        <location evidence="3">Cytoplasm</location>
    </subcellularLocation>
</comment>
<sequence length="235" mass="23246">MVTPETLLALLQLVDSAFPTGAYAFSGGIEGLVEVGAVRDEADLCDLVATLTVEGLGATDLPAARHAHRLVGGTGAGAPDTEGLAALDDLLTALRPVPALRAQSTKVGRRLLASAAEVVDGPGLGAYRAAVAGGRAAGHHAVAFGVVMAAAGVDEDVAALALGSSSVAGWATAAVRLGVVGQAAAQRVVVAVRPAVLAAVAASAWVGLDDLGGYLPMVDIAALRQGEMVGRLFAS</sequence>
<evidence type="ECO:0000313" key="4">
    <source>
        <dbReference type="EMBL" id="CAA9559722.1"/>
    </source>
</evidence>
<reference evidence="4" key="1">
    <citation type="submission" date="2020-02" db="EMBL/GenBank/DDBJ databases">
        <authorList>
            <person name="Meier V. D."/>
        </authorList>
    </citation>
    <scope>NUCLEOTIDE SEQUENCE</scope>
    <source>
        <strain evidence="4">AVDCRST_MAG49</strain>
    </source>
</reference>